<dbReference type="InterPro" id="IPR036390">
    <property type="entry name" value="WH_DNA-bd_sf"/>
</dbReference>
<evidence type="ECO:0000256" key="3">
    <source>
        <dbReference type="ARBA" id="ARBA00023125"/>
    </source>
</evidence>
<dbReference type="Gene3D" id="1.10.10.10">
    <property type="entry name" value="Winged helix-like DNA-binding domain superfamily/Winged helix DNA-binding domain"/>
    <property type="match status" value="1"/>
</dbReference>
<organism evidence="6 7">
    <name type="scientific">Streptomyces nanshensis</name>
    <dbReference type="NCBI Taxonomy" id="518642"/>
    <lineage>
        <taxon>Bacteria</taxon>
        <taxon>Bacillati</taxon>
        <taxon>Actinomycetota</taxon>
        <taxon>Actinomycetes</taxon>
        <taxon>Kitasatosporales</taxon>
        <taxon>Streptomycetaceae</taxon>
        <taxon>Streptomyces</taxon>
    </lineage>
</organism>
<comment type="similarity">
    <text evidence="1">Belongs to the LysR transcriptional regulatory family.</text>
</comment>
<dbReference type="GO" id="GO:0003700">
    <property type="term" value="F:DNA-binding transcription factor activity"/>
    <property type="evidence" value="ECO:0007669"/>
    <property type="project" value="InterPro"/>
</dbReference>
<reference evidence="6 7" key="1">
    <citation type="journal article" date="2016" name="Front. Microbiol.">
        <title>Comparative Genomics Analysis of Streptomyces Species Reveals Their Adaptation to the Marine Environment and Their Diversity at the Genomic Level.</title>
        <authorList>
            <person name="Tian X."/>
            <person name="Zhang Z."/>
            <person name="Yang T."/>
            <person name="Chen M."/>
            <person name="Li J."/>
            <person name="Chen F."/>
            <person name="Yang J."/>
            <person name="Li W."/>
            <person name="Zhang B."/>
            <person name="Zhang Z."/>
            <person name="Wu J."/>
            <person name="Zhang C."/>
            <person name="Long L."/>
            <person name="Xiao J."/>
        </authorList>
    </citation>
    <scope>NUCLEOTIDE SEQUENCE [LARGE SCALE GENOMIC DNA]</scope>
    <source>
        <strain evidence="6 7">SCSIO 10429</strain>
    </source>
</reference>
<evidence type="ECO:0000259" key="5">
    <source>
        <dbReference type="PROSITE" id="PS50931"/>
    </source>
</evidence>
<evidence type="ECO:0000256" key="4">
    <source>
        <dbReference type="ARBA" id="ARBA00023163"/>
    </source>
</evidence>
<evidence type="ECO:0000256" key="1">
    <source>
        <dbReference type="ARBA" id="ARBA00009437"/>
    </source>
</evidence>
<dbReference type="Pfam" id="PF03466">
    <property type="entry name" value="LysR_substrate"/>
    <property type="match status" value="1"/>
</dbReference>
<sequence>MPDLDLLSTFLEIYRGGSITAAASRRGLSQPAVSGQLARLEAQIGEPLFLRSRRGAVPTERAYDLARRIGTHLDELHHALGTGENGTGQEDPAGTVHLAGPSDLMALRVVPALAPLTARGLRLRITLGLADELLTALSAARVDLVVSAVRPRLENVVATPLADEEFLLVGSPGLARTVDPDRLAAEPVRALAHLPLVAYGEELPIVRRYWRSEFGRRPPNPVAVTVPDLRTVLAAVVAGAGVSVLPRYLAEPALGAGSVETLHQPAVRPLNTLYLAVRAGRPANPATAAVHRRLTERSREWDLL</sequence>
<proteinExistence type="inferred from homology"/>
<keyword evidence="7" id="KW-1185">Reference proteome</keyword>
<dbReference type="PANTHER" id="PTHR30126">
    <property type="entry name" value="HTH-TYPE TRANSCRIPTIONAL REGULATOR"/>
    <property type="match status" value="1"/>
</dbReference>
<dbReference type="PROSITE" id="PS50931">
    <property type="entry name" value="HTH_LYSR"/>
    <property type="match status" value="1"/>
</dbReference>
<name>A0A1E7LDC3_9ACTN</name>
<dbReference type="InterPro" id="IPR005119">
    <property type="entry name" value="LysR_subst-bd"/>
</dbReference>
<protein>
    <submittedName>
        <fullName evidence="6">LysR family transcriptional regulator</fullName>
    </submittedName>
</protein>
<gene>
    <name evidence="6" type="ORF">AN218_00725</name>
</gene>
<dbReference type="InterPro" id="IPR036388">
    <property type="entry name" value="WH-like_DNA-bd_sf"/>
</dbReference>
<feature type="domain" description="HTH lysR-type" evidence="5">
    <location>
        <begin position="2"/>
        <end position="59"/>
    </location>
</feature>
<dbReference type="PANTHER" id="PTHR30126:SF39">
    <property type="entry name" value="HTH-TYPE TRANSCRIPTIONAL REGULATOR CYSL"/>
    <property type="match status" value="1"/>
</dbReference>
<dbReference type="EMBL" id="LJGW01000021">
    <property type="protein sequence ID" value="OEV14101.1"/>
    <property type="molecule type" value="Genomic_DNA"/>
</dbReference>
<dbReference type="PATRIC" id="fig|518642.10.peg.4147"/>
<dbReference type="GO" id="GO:0000976">
    <property type="term" value="F:transcription cis-regulatory region binding"/>
    <property type="evidence" value="ECO:0007669"/>
    <property type="project" value="TreeGrafter"/>
</dbReference>
<dbReference type="PRINTS" id="PR00039">
    <property type="entry name" value="HTHLYSR"/>
</dbReference>
<dbReference type="AlphaFoldDB" id="A0A1E7LDC3"/>
<keyword evidence="2" id="KW-0805">Transcription regulation</keyword>
<dbReference type="Pfam" id="PF00126">
    <property type="entry name" value="HTH_1"/>
    <property type="match status" value="1"/>
</dbReference>
<dbReference type="Proteomes" id="UP000176005">
    <property type="component" value="Unassembled WGS sequence"/>
</dbReference>
<comment type="caution">
    <text evidence="6">The sequence shown here is derived from an EMBL/GenBank/DDBJ whole genome shotgun (WGS) entry which is preliminary data.</text>
</comment>
<evidence type="ECO:0000256" key="2">
    <source>
        <dbReference type="ARBA" id="ARBA00023015"/>
    </source>
</evidence>
<keyword evidence="4" id="KW-0804">Transcription</keyword>
<keyword evidence="3" id="KW-0238">DNA-binding</keyword>
<accession>A0A1E7LDC3</accession>
<evidence type="ECO:0000313" key="7">
    <source>
        <dbReference type="Proteomes" id="UP000176005"/>
    </source>
</evidence>
<evidence type="ECO:0000313" key="6">
    <source>
        <dbReference type="EMBL" id="OEV14101.1"/>
    </source>
</evidence>
<dbReference type="Gene3D" id="3.40.190.290">
    <property type="match status" value="1"/>
</dbReference>
<dbReference type="CDD" id="cd05466">
    <property type="entry name" value="PBP2_LTTR_substrate"/>
    <property type="match status" value="1"/>
</dbReference>
<dbReference type="SUPFAM" id="SSF46785">
    <property type="entry name" value="Winged helix' DNA-binding domain"/>
    <property type="match status" value="1"/>
</dbReference>
<dbReference type="InterPro" id="IPR000847">
    <property type="entry name" value="LysR_HTH_N"/>
</dbReference>
<dbReference type="SUPFAM" id="SSF53850">
    <property type="entry name" value="Periplasmic binding protein-like II"/>
    <property type="match status" value="1"/>
</dbReference>